<accession>A0A9Q5HQR4</accession>
<evidence type="ECO:0000313" key="2">
    <source>
        <dbReference type="Proteomes" id="UP000757232"/>
    </source>
</evidence>
<reference evidence="1" key="1">
    <citation type="submission" date="2016-06" db="EMBL/GenBank/DDBJ databases">
        <title>Draft Genome sequence of the fungus Inonotus baumii.</title>
        <authorList>
            <person name="Zhu H."/>
            <person name="Lin W."/>
        </authorList>
    </citation>
    <scope>NUCLEOTIDE SEQUENCE</scope>
    <source>
        <strain evidence="1">821</strain>
    </source>
</reference>
<comment type="caution">
    <text evidence="1">The sequence shown here is derived from an EMBL/GenBank/DDBJ whole genome shotgun (WGS) entry which is preliminary data.</text>
</comment>
<organism evidence="1 2">
    <name type="scientific">Sanghuangporus baumii</name>
    <name type="common">Phellinus baumii</name>
    <dbReference type="NCBI Taxonomy" id="108892"/>
    <lineage>
        <taxon>Eukaryota</taxon>
        <taxon>Fungi</taxon>
        <taxon>Dikarya</taxon>
        <taxon>Basidiomycota</taxon>
        <taxon>Agaricomycotina</taxon>
        <taxon>Agaricomycetes</taxon>
        <taxon>Hymenochaetales</taxon>
        <taxon>Hymenochaetaceae</taxon>
        <taxon>Sanghuangporus</taxon>
    </lineage>
</organism>
<evidence type="ECO:0000313" key="1">
    <source>
        <dbReference type="EMBL" id="OCB84268.1"/>
    </source>
</evidence>
<dbReference type="OrthoDB" id="3256525at2759"/>
<sequence>MSTWRRCSGSYPSPRSYSSFQSIATTSNRVLIQTSNTKSYAVNLPPEIWLHVFEILAYIPGILSLSDERAIEAFSEDGNGVILQGLYADIMKTKLAIGQVSWTWRKLILPLLFEFVVVKSGRHALEIASTLARLKREQLEKDYYGRWIKRVEVLVSDKCWEQDSADALVRILELAPNTMVFSDLFCFGALPQDSIPSIISTLQGLSESRQLRRIDSSGGIIYRLSLLSNMPSLEVLVTSQAITTPMILPKLHTLSIANSEVVLAHGLGNLVAPNLQSLITRDKTARTSTAVKVYLHSNSSLSVSLKHLRWAPPRHTKTTQQLKKLRLNIADMPELTSLTVDIGTLPSLGSFENFRIKHQTLQRIVFDNFPTFGTRMHLGHYLQGRRILSGFLHSLLKVEDNPSLQTIGFLRYQSYFETGNFSAHSRPWEGGVNITLWRDFLAACKERGITVEASVGAKNHFYGSWQPFHLGLVPRACTSKNLRADLF</sequence>
<dbReference type="Proteomes" id="UP000757232">
    <property type="component" value="Unassembled WGS sequence"/>
</dbReference>
<proteinExistence type="predicted"/>
<name>A0A9Q5HQR4_SANBA</name>
<dbReference type="AlphaFoldDB" id="A0A9Q5HQR4"/>
<protein>
    <recommendedName>
        <fullName evidence="3">F-box domain-containing protein</fullName>
    </recommendedName>
</protein>
<dbReference type="EMBL" id="LNZH02000216">
    <property type="protein sequence ID" value="OCB84268.1"/>
    <property type="molecule type" value="Genomic_DNA"/>
</dbReference>
<gene>
    <name evidence="1" type="ORF">A7U60_g8947</name>
</gene>
<evidence type="ECO:0008006" key="3">
    <source>
        <dbReference type="Google" id="ProtNLM"/>
    </source>
</evidence>
<keyword evidence="2" id="KW-1185">Reference proteome</keyword>